<dbReference type="Gene3D" id="3.40.50.300">
    <property type="entry name" value="P-loop containing nucleotide triphosphate hydrolases"/>
    <property type="match status" value="1"/>
</dbReference>
<protein>
    <recommendedName>
        <fullName evidence="3">ATP-binding protein</fullName>
    </recommendedName>
</protein>
<sequence length="394" mass="46221">MIMNWINPKIIIGNTATGDYYYDRPEIIGEIWQQILIGNHVLLAAPRRVGKSSIMKHMIDNTVDNYRCKYQNVQGLDSAEHFFKSIYELIKSCMNFNQKASEWLRLLKETGIEEVSITGTLKIRERSINFLEAVNQLLLKLKQNDYKIVFLIDELPEVLHNLNKNNNKEDAVIILKTLRRWRQEDQFSNFRLVLAGSIGIYHVIKTIEGRNVDCNDFHKVKFAALTNEEAIDYILWATGNKATIRYTEVLMQYLLSKIQYCLPYFINLMLDEINSKARKNHNPAITVNDIDRAFDEVVKNSDHFKDWKSRLFDYMPLADAEFVNEVLIFIAHKNTISMQKLYDIAIRHGKKDTYMDFIDGLEEDGYITEENNTYFFVSPFLQAFWKRNNPVYHG</sequence>
<evidence type="ECO:0008006" key="3">
    <source>
        <dbReference type="Google" id="ProtNLM"/>
    </source>
</evidence>
<dbReference type="PANTHER" id="PTHR34301">
    <property type="entry name" value="DNA-BINDING PROTEIN-RELATED"/>
    <property type="match status" value="1"/>
</dbReference>
<evidence type="ECO:0000313" key="2">
    <source>
        <dbReference type="Proteomes" id="UP000192796"/>
    </source>
</evidence>
<gene>
    <name evidence="1" type="ORF">A3860_11415</name>
</gene>
<dbReference type="SUPFAM" id="SSF52540">
    <property type="entry name" value="P-loop containing nucleoside triphosphate hydrolases"/>
    <property type="match status" value="1"/>
</dbReference>
<dbReference type="EMBL" id="LVYD01000124">
    <property type="protein sequence ID" value="OQP57165.1"/>
    <property type="molecule type" value="Genomic_DNA"/>
</dbReference>
<dbReference type="AlphaFoldDB" id="A0A1V9FFN6"/>
<dbReference type="STRING" id="1703345.A3860_11415"/>
<evidence type="ECO:0000313" key="1">
    <source>
        <dbReference type="EMBL" id="OQP57165.1"/>
    </source>
</evidence>
<keyword evidence="2" id="KW-1185">Reference proteome</keyword>
<dbReference type="PANTHER" id="PTHR34301:SF8">
    <property type="entry name" value="ATPASE DOMAIN-CONTAINING PROTEIN"/>
    <property type="match status" value="1"/>
</dbReference>
<comment type="caution">
    <text evidence="1">The sequence shown here is derived from an EMBL/GenBank/DDBJ whole genome shotgun (WGS) entry which is preliminary data.</text>
</comment>
<dbReference type="InterPro" id="IPR027417">
    <property type="entry name" value="P-loop_NTPase"/>
</dbReference>
<dbReference type="Proteomes" id="UP000192796">
    <property type="component" value="Unassembled WGS sequence"/>
</dbReference>
<proteinExistence type="predicted"/>
<reference evidence="1 2" key="1">
    <citation type="submission" date="2016-03" db="EMBL/GenBank/DDBJ databases">
        <title>Niastella vici sp. nov., isolated from farmland soil.</title>
        <authorList>
            <person name="Chen L."/>
            <person name="Wang D."/>
            <person name="Yang S."/>
            <person name="Wang G."/>
        </authorList>
    </citation>
    <scope>NUCLEOTIDE SEQUENCE [LARGE SCALE GENOMIC DNA]</scope>
    <source>
        <strain evidence="1 2">DJ57</strain>
    </source>
</reference>
<name>A0A1V9FFN6_9BACT</name>
<organism evidence="1 2">
    <name type="scientific">Niastella vici</name>
    <dbReference type="NCBI Taxonomy" id="1703345"/>
    <lineage>
        <taxon>Bacteria</taxon>
        <taxon>Pseudomonadati</taxon>
        <taxon>Bacteroidota</taxon>
        <taxon>Chitinophagia</taxon>
        <taxon>Chitinophagales</taxon>
        <taxon>Chitinophagaceae</taxon>
        <taxon>Niastella</taxon>
    </lineage>
</organism>
<accession>A0A1V9FFN6</accession>